<organism evidence="1 2">
    <name type="scientific">Hyalomma asiaticum</name>
    <name type="common">Tick</name>
    <dbReference type="NCBI Taxonomy" id="266040"/>
    <lineage>
        <taxon>Eukaryota</taxon>
        <taxon>Metazoa</taxon>
        <taxon>Ecdysozoa</taxon>
        <taxon>Arthropoda</taxon>
        <taxon>Chelicerata</taxon>
        <taxon>Arachnida</taxon>
        <taxon>Acari</taxon>
        <taxon>Parasitiformes</taxon>
        <taxon>Ixodida</taxon>
        <taxon>Ixodoidea</taxon>
        <taxon>Ixodidae</taxon>
        <taxon>Hyalomminae</taxon>
        <taxon>Hyalomma</taxon>
    </lineage>
</organism>
<gene>
    <name evidence="1" type="ORF">HPB50_021406</name>
</gene>
<keyword evidence="2" id="KW-1185">Reference proteome</keyword>
<reference evidence="1" key="1">
    <citation type="submission" date="2020-05" db="EMBL/GenBank/DDBJ databases">
        <title>Large-scale comparative analyses of tick genomes elucidate their genetic diversity and vector capacities.</title>
        <authorList>
            <person name="Jia N."/>
            <person name="Wang J."/>
            <person name="Shi W."/>
            <person name="Du L."/>
            <person name="Sun Y."/>
            <person name="Zhan W."/>
            <person name="Jiang J."/>
            <person name="Wang Q."/>
            <person name="Zhang B."/>
            <person name="Ji P."/>
            <person name="Sakyi L.B."/>
            <person name="Cui X."/>
            <person name="Yuan T."/>
            <person name="Jiang B."/>
            <person name="Yang W."/>
            <person name="Lam T.T.-Y."/>
            <person name="Chang Q."/>
            <person name="Ding S."/>
            <person name="Wang X."/>
            <person name="Zhu J."/>
            <person name="Ruan X."/>
            <person name="Zhao L."/>
            <person name="Wei J."/>
            <person name="Que T."/>
            <person name="Du C."/>
            <person name="Cheng J."/>
            <person name="Dai P."/>
            <person name="Han X."/>
            <person name="Huang E."/>
            <person name="Gao Y."/>
            <person name="Liu J."/>
            <person name="Shao H."/>
            <person name="Ye R."/>
            <person name="Li L."/>
            <person name="Wei W."/>
            <person name="Wang X."/>
            <person name="Wang C."/>
            <person name="Yang T."/>
            <person name="Huo Q."/>
            <person name="Li W."/>
            <person name="Guo W."/>
            <person name="Chen H."/>
            <person name="Zhou L."/>
            <person name="Ni X."/>
            <person name="Tian J."/>
            <person name="Zhou Y."/>
            <person name="Sheng Y."/>
            <person name="Liu T."/>
            <person name="Pan Y."/>
            <person name="Xia L."/>
            <person name="Li J."/>
            <person name="Zhao F."/>
            <person name="Cao W."/>
        </authorList>
    </citation>
    <scope>NUCLEOTIDE SEQUENCE</scope>
    <source>
        <strain evidence="1">Hyas-2018</strain>
    </source>
</reference>
<dbReference type="EMBL" id="CM023489">
    <property type="protein sequence ID" value="KAH6923076.1"/>
    <property type="molecule type" value="Genomic_DNA"/>
</dbReference>
<proteinExistence type="predicted"/>
<evidence type="ECO:0000313" key="1">
    <source>
        <dbReference type="EMBL" id="KAH6923076.1"/>
    </source>
</evidence>
<dbReference type="Proteomes" id="UP000821845">
    <property type="component" value="Chromosome 9"/>
</dbReference>
<comment type="caution">
    <text evidence="1">The sequence shown here is derived from an EMBL/GenBank/DDBJ whole genome shotgun (WGS) entry which is preliminary data.</text>
</comment>
<sequence>MGETKEISSNYIKFLYKMQWNSTVKPIRFLTRKHLYPSNLEKMNIRLAMQFGVAIIAAALEYIKDEAGHTSHLECGSVEPTIKFLEAVQKWFMLIDVRNCQQRMHCNNEDSR</sequence>
<name>A0ACB7RN21_HYAAI</name>
<evidence type="ECO:0000313" key="2">
    <source>
        <dbReference type="Proteomes" id="UP000821845"/>
    </source>
</evidence>
<protein>
    <submittedName>
        <fullName evidence="1">Uncharacterized protein</fullName>
    </submittedName>
</protein>
<accession>A0ACB7RN21</accession>